<dbReference type="PROSITE" id="PS50937">
    <property type="entry name" value="HTH_MERR_2"/>
    <property type="match status" value="1"/>
</dbReference>
<dbReference type="InterPro" id="IPR012925">
    <property type="entry name" value="TipAS_dom"/>
</dbReference>
<dbReference type="Pfam" id="PF07739">
    <property type="entry name" value="TipAS"/>
    <property type="match status" value="1"/>
</dbReference>
<keyword evidence="4" id="KW-0804">Transcription</keyword>
<evidence type="ECO:0000259" key="5">
    <source>
        <dbReference type="PROSITE" id="PS50937"/>
    </source>
</evidence>
<sequence length="254" mass="29800">MEYTIQKLARLAGVTTRTLRYYDKIGLLKPARINSSGYRIYGQNEVNLLQQIMFYRELGLQLETIKEIIHDPSFNRKNALKEHLQQLIAKRKQIDLLIEIVKKTIKHEEGRIQMSDQEKFEGFKKRLVEENEKKYGDEVRERWGEEALKASNQKVLNMSQEDYEKVTKLAEDVNQTLAKAMETGDPASEIAQRAADLHKQWLTFYWKEYSKKAHVGLAQMYVDDERFKAYYDKVKPGAAEFLRDAILVYTGQKQ</sequence>
<keyword evidence="7" id="KW-1185">Reference proteome</keyword>
<reference evidence="6 7" key="1">
    <citation type="submission" date="2022-10" db="EMBL/GenBank/DDBJ databases">
        <title>Description of Fervidibacillus gen. nov. in the family Fervidibacillaceae fam. nov. with two species, Fervidibacillus albus sp. nov., and Fervidibacillus halotolerans sp. nov., isolated from tidal flat sediments.</title>
        <authorList>
            <person name="Kwon K.K."/>
            <person name="Yang S.-H."/>
        </authorList>
    </citation>
    <scope>NUCLEOTIDE SEQUENCE [LARGE SCALE GENOMIC DNA]</scope>
    <source>
        <strain evidence="6 7">DSM 23332</strain>
    </source>
</reference>
<evidence type="ECO:0000256" key="3">
    <source>
        <dbReference type="ARBA" id="ARBA00023159"/>
    </source>
</evidence>
<evidence type="ECO:0000256" key="1">
    <source>
        <dbReference type="ARBA" id="ARBA00023015"/>
    </source>
</evidence>
<dbReference type="InterPro" id="IPR000551">
    <property type="entry name" value="MerR-type_HTH_dom"/>
</dbReference>
<gene>
    <name evidence="6" type="ORF">OEV82_08140</name>
</gene>
<accession>A0ABT2WFJ2</accession>
<dbReference type="InterPro" id="IPR009061">
    <property type="entry name" value="DNA-bd_dom_put_sf"/>
</dbReference>
<feature type="domain" description="HTH merR-type" evidence="5">
    <location>
        <begin position="1"/>
        <end position="71"/>
    </location>
</feature>
<evidence type="ECO:0000313" key="6">
    <source>
        <dbReference type="EMBL" id="MCU9594424.1"/>
    </source>
</evidence>
<organism evidence="6 7">
    <name type="scientific">Pallidibacillus thermolactis</name>
    <dbReference type="NCBI Taxonomy" id="251051"/>
    <lineage>
        <taxon>Bacteria</taxon>
        <taxon>Bacillati</taxon>
        <taxon>Bacillota</taxon>
        <taxon>Bacilli</taxon>
        <taxon>Bacillales</taxon>
        <taxon>Bacillaceae</taxon>
        <taxon>Pallidibacillus</taxon>
    </lineage>
</organism>
<dbReference type="Proteomes" id="UP001208656">
    <property type="component" value="Unassembled WGS sequence"/>
</dbReference>
<keyword evidence="2" id="KW-0238">DNA-binding</keyword>
<name>A0ABT2WFJ2_9BACI</name>
<dbReference type="PANTHER" id="PTHR30204:SF90">
    <property type="entry name" value="HTH-TYPE TRANSCRIPTIONAL ACTIVATOR MTA"/>
    <property type="match status" value="1"/>
</dbReference>
<dbReference type="SUPFAM" id="SSF46955">
    <property type="entry name" value="Putative DNA-binding domain"/>
    <property type="match status" value="1"/>
</dbReference>
<dbReference type="PRINTS" id="PR00040">
    <property type="entry name" value="HTHMERR"/>
</dbReference>
<dbReference type="InterPro" id="IPR047057">
    <property type="entry name" value="MerR_fam"/>
</dbReference>
<dbReference type="PANTHER" id="PTHR30204">
    <property type="entry name" value="REDOX-CYCLING DRUG-SENSING TRANSCRIPTIONAL ACTIVATOR SOXR"/>
    <property type="match status" value="1"/>
</dbReference>
<dbReference type="SMART" id="SM00422">
    <property type="entry name" value="HTH_MERR"/>
    <property type="match status" value="1"/>
</dbReference>
<evidence type="ECO:0000313" key="7">
    <source>
        <dbReference type="Proteomes" id="UP001208656"/>
    </source>
</evidence>
<dbReference type="EMBL" id="JAOUSE010000020">
    <property type="protein sequence ID" value="MCU9594424.1"/>
    <property type="molecule type" value="Genomic_DNA"/>
</dbReference>
<comment type="caution">
    <text evidence="6">The sequence shown here is derived from an EMBL/GenBank/DDBJ whole genome shotgun (WGS) entry which is preliminary data.</text>
</comment>
<proteinExistence type="predicted"/>
<dbReference type="RefSeq" id="WP_263061567.1">
    <property type="nucleotide sequence ID" value="NZ_JAOUSE010000020.1"/>
</dbReference>
<keyword evidence="1" id="KW-0805">Transcription regulation</keyword>
<evidence type="ECO:0000256" key="2">
    <source>
        <dbReference type="ARBA" id="ARBA00023125"/>
    </source>
</evidence>
<protein>
    <submittedName>
        <fullName evidence="6">MerR family transcriptional regulator</fullName>
    </submittedName>
</protein>
<dbReference type="CDD" id="cd01106">
    <property type="entry name" value="HTH_TipAL-Mta"/>
    <property type="match status" value="1"/>
</dbReference>
<dbReference type="Pfam" id="PF13411">
    <property type="entry name" value="MerR_1"/>
    <property type="match status" value="1"/>
</dbReference>
<dbReference type="Gene3D" id="1.10.1660.10">
    <property type="match status" value="1"/>
</dbReference>
<dbReference type="Gene3D" id="1.10.490.50">
    <property type="entry name" value="Antibiotic binding domain of TipA-like multidrug resistance regulators"/>
    <property type="match status" value="1"/>
</dbReference>
<dbReference type="SUPFAM" id="SSF89082">
    <property type="entry name" value="Antibiotic binding domain of TipA-like multidrug resistance regulators"/>
    <property type="match status" value="1"/>
</dbReference>
<keyword evidence="3" id="KW-0010">Activator</keyword>
<evidence type="ECO:0000256" key="4">
    <source>
        <dbReference type="ARBA" id="ARBA00023163"/>
    </source>
</evidence>
<dbReference type="InterPro" id="IPR036244">
    <property type="entry name" value="TipA-like_antibiotic-bd"/>
</dbReference>